<keyword evidence="1" id="KW-1133">Transmembrane helix</keyword>
<evidence type="ECO:0000313" key="3">
    <source>
        <dbReference type="Proteomes" id="UP000011614"/>
    </source>
</evidence>
<accession>M0F1R4</accession>
<feature type="transmembrane region" description="Helical" evidence="1">
    <location>
        <begin position="27"/>
        <end position="45"/>
    </location>
</feature>
<evidence type="ECO:0000313" key="2">
    <source>
        <dbReference type="EMBL" id="ELZ53991.1"/>
    </source>
</evidence>
<name>M0F1R4_9EURY</name>
<comment type="caution">
    <text evidence="2">The sequence shown here is derived from an EMBL/GenBank/DDBJ whole genome shotgun (WGS) entry which is preliminary data.</text>
</comment>
<sequence length="101" mass="11281">MSDQHSMEHLSCVPMPTMSRRTMTGRIIHHVLLIALLLDGAILSGRTIRLIRERAPSTVSSFSTTLTTRMDRQTLLSLTLKSLSDGLNRFDILLCVNAEES</sequence>
<dbReference type="EMBL" id="AOJN01000043">
    <property type="protein sequence ID" value="ELZ53991.1"/>
    <property type="molecule type" value="Genomic_DNA"/>
</dbReference>
<reference evidence="3" key="1">
    <citation type="submission" date="2012-11" db="EMBL/GenBank/DDBJ databases">
        <authorList>
            <person name="Becker E.A."/>
            <person name="Seitzer P."/>
            <person name="Tritt A."/>
            <person name="Larsen D."/>
            <person name="Yao A."/>
            <person name="Wu D."/>
            <person name="Darling A."/>
            <person name="Eisen J.A."/>
            <person name="Facciotti M.T."/>
        </authorList>
    </citation>
    <scope>NUCLEOTIDE SEQUENCE [LARGE SCALE GENOMIC DNA]</scope>
    <source>
        <strain evidence="3">JCM 10118</strain>
    </source>
</reference>
<protein>
    <submittedName>
        <fullName evidence="2">Uncharacterized protein</fullName>
    </submittedName>
</protein>
<reference evidence="2 3" key="2">
    <citation type="journal article" date="2014" name="PLoS Genet.">
        <title>Phylogenetically driven sequencing of extremely halophilic archaea reveals strategies for static and dynamic osmo-response.</title>
        <authorList>
            <person name="Becker E.A."/>
            <person name="Seitzer P.M."/>
            <person name="Tritt A."/>
            <person name="Larsen D."/>
            <person name="Krusor M."/>
            <person name="Yao A.I."/>
            <person name="Wu D."/>
            <person name="Madern D."/>
            <person name="Eisen J.A."/>
            <person name="Darling A.E."/>
            <person name="Facciotti M.T."/>
        </authorList>
    </citation>
    <scope>NUCLEOTIDE SEQUENCE [LARGE SCALE GENOMIC DNA]</scope>
    <source>
        <strain evidence="2 3">JCM 10118</strain>
    </source>
</reference>
<keyword evidence="1" id="KW-0472">Membrane</keyword>
<evidence type="ECO:0000256" key="1">
    <source>
        <dbReference type="SAM" id="Phobius"/>
    </source>
</evidence>
<keyword evidence="1" id="KW-0812">Transmembrane</keyword>
<organism evidence="2 3">
    <name type="scientific">Halorubrum distributum JCM 10118</name>
    <dbReference type="NCBI Taxonomy" id="1227468"/>
    <lineage>
        <taxon>Archaea</taxon>
        <taxon>Methanobacteriati</taxon>
        <taxon>Methanobacteriota</taxon>
        <taxon>Stenosarchaea group</taxon>
        <taxon>Halobacteria</taxon>
        <taxon>Halobacteriales</taxon>
        <taxon>Haloferacaceae</taxon>
        <taxon>Halorubrum</taxon>
        <taxon>Halorubrum distributum group</taxon>
    </lineage>
</organism>
<proteinExistence type="predicted"/>
<dbReference type="Proteomes" id="UP000011614">
    <property type="component" value="Unassembled WGS sequence"/>
</dbReference>
<gene>
    <name evidence="2" type="ORF">C466_07255</name>
</gene>
<dbReference type="AlphaFoldDB" id="M0F1R4"/>